<dbReference type="Pfam" id="PF00535">
    <property type="entry name" value="Glycos_transf_2"/>
    <property type="match status" value="1"/>
</dbReference>
<accession>A0A1S7RZB6</accession>
<dbReference type="InterPro" id="IPR001296">
    <property type="entry name" value="Glyco_trans_1"/>
</dbReference>
<sequence length="1606" mass="181956">MQFVSFAQNFEDVILWRALGHLQNGFYVDVGAYSPDEHSVTRAFYDRGWAGINIEPNPKRVAELKHKRVRDINLELAVSDQDGFVQLHIVDDTGLTTVEPSIAEMHKSSGWGTQVVEVARKRLSSILAEHVKPDQPIHFLKVDVEGHEAAALGGLDLSVHRPWVIVVEATVPLSRTETSTDWEPLILSAGYSAAYWDGLNRFYVADEHSDLKSAFSAPPNIFDGFITVGQMEAEHQIEELQLRITNTQQKIEELQLRMTDTQQKLQEESSKANEECVRADTAERRAQSLEASFVNENHRANQSEAMYNDLSNKHQYVLNRDLWETLLFRPSGKPKKAFRRLFFHNNGKPRGVFKKWILHPDGRPHRPFSMWLTSQEYQRLPRAVPLPNSNTATLPLVLHSERTSTRNQPAPLRHHSWTRVEAAAFSGEESAIVSFLMNVQTPAAAQFADVTIQSLLSLNRPGWEIIVYGENSYLVTANPGLDKTEHDVRIVVVSERSNIITKANGQFIALLEPGDTLEKDSLDHLAFELAKNPDADIVYSDEDVKLTDGSISTPYLKPSWSPELLYAFNYFGRLTLLSREIVVRAGGLTEDADLDAEWDLNLRASDLAKRIVRLPKIICHRHFTSHRGRPAPETQPALACRRTIETYWRAKGFDATAKSFPDGTQSVSWPFKEEPLVSIIIPTKDRADLLKVSITGVLRQTDYQNLELIIVDTGSVEAATHELYAELRNDSRVRIINFKSKFNYSSACNFGAASAKGKFLLFLNNDIEVISSDWLSSMVRVAQRPGVGCVGVKLSYPNGMLQHGGVMIGPHLAALGYRGQERMAFDVFGSPHHSRNWLAVMGACQMISREAFSIVGGFDEAYRIAMSDVAICIRLWQYGYRTAYVPEGELIHHEGATRGHTNPPEDERRLAEDIRAAGIEEDPYLHPELDGNSPTPRLRSQSASGPADVLEQMLQLNSSYPGSGTLLELGSDQNVMEFVNRSRDEILWPPQSAHQVDSPIALARFTLDLLRRRSDIRERFPRALSDGSNGDFAKWLSTDALAQFGLPTDTNMHIAPMYDACFGARARRYYFWREDIRRSLPHGLTPAGRDELFRWFLQEGRYDGKLSKEEIWWLFMEASERPEFELVTAFAFTPDWQAMFPDGASPFGAGRFANWFSSRYRVTAPWVHPANWPFPGTPADQVRLSWRSREDWQAAHPHALNDINCAQLFLNWLQSGEVYVEKWVLNWLSGLDQLNVARELSGVGLNVIGHLRYPSGLRVSAEAIVESLQKCGVQTSLRDLRTDQKDEVGREKFSGFETFDTTLIHAQPEPFFSNAFQRADLLPRTPRSYRIAYWYWEFDSIPDEWRTSANDVNEVWAATEFVATGLRKKLSVPVRKMFPGVRLLNFRKRDRSYFQLCEKETIFFFAFHMVSIMERKNPLGLIRAFKLAFSPQEPVRLVLKTSFGDRHPAQMKELQAAAEGARITIIDRDFSHEDLLALINVSDAYVSLHRSEGLGLTMAEAMLLGKPVIATRYSGNLEFMDDENSLLVDYKLVDVGKSIPPYDSSFKWAYPSEEDASKKMRRIYEDKEFAHALAAKAKGHATTQLSLEKAGRRMLARLDEIRSGAR</sequence>
<feature type="domain" description="Glycosyl transferase family 1" evidence="3">
    <location>
        <begin position="1411"/>
        <end position="1530"/>
    </location>
</feature>
<dbReference type="NCBIfam" id="TIGR01444">
    <property type="entry name" value="fkbM_fam"/>
    <property type="match status" value="1"/>
</dbReference>
<dbReference type="InterPro" id="IPR029044">
    <property type="entry name" value="Nucleotide-diphossugar_trans"/>
</dbReference>
<proteinExistence type="predicted"/>
<dbReference type="SUPFAM" id="SSF53335">
    <property type="entry name" value="S-adenosyl-L-methionine-dependent methyltransferases"/>
    <property type="match status" value="1"/>
</dbReference>
<evidence type="ECO:0000259" key="4">
    <source>
        <dbReference type="Pfam" id="PF00535"/>
    </source>
</evidence>
<dbReference type="SUPFAM" id="SSF53448">
    <property type="entry name" value="Nucleotide-diphospho-sugar transferases"/>
    <property type="match status" value="2"/>
</dbReference>
<evidence type="ECO:0000259" key="3">
    <source>
        <dbReference type="Pfam" id="PF00534"/>
    </source>
</evidence>
<feature type="domain" description="Methyltransferase FkbM" evidence="5">
    <location>
        <begin position="29"/>
        <end position="191"/>
    </location>
</feature>
<keyword evidence="7" id="KW-1185">Reference proteome</keyword>
<protein>
    <submittedName>
        <fullName evidence="6">Methyltransferase FkbM family</fullName>
    </submittedName>
</protein>
<dbReference type="GO" id="GO:0032259">
    <property type="term" value="P:methylation"/>
    <property type="evidence" value="ECO:0007669"/>
    <property type="project" value="UniProtKB-KW"/>
</dbReference>
<feature type="coiled-coil region" evidence="1">
    <location>
        <begin position="230"/>
        <end position="271"/>
    </location>
</feature>
<keyword evidence="6" id="KW-0489">Methyltransferase</keyword>
<feature type="region of interest" description="Disordered" evidence="2">
    <location>
        <begin position="922"/>
        <end position="944"/>
    </location>
</feature>
<dbReference type="Pfam" id="PF05050">
    <property type="entry name" value="Methyltransf_21"/>
    <property type="match status" value="1"/>
</dbReference>
<dbReference type="Gene3D" id="3.90.550.10">
    <property type="entry name" value="Spore Coat Polysaccharide Biosynthesis Protein SpsA, Chain A"/>
    <property type="match status" value="2"/>
</dbReference>
<dbReference type="Pfam" id="PF00534">
    <property type="entry name" value="Glycos_transf_1"/>
    <property type="match status" value="1"/>
</dbReference>
<evidence type="ECO:0000256" key="2">
    <source>
        <dbReference type="SAM" id="MobiDB-lite"/>
    </source>
</evidence>
<dbReference type="Gene3D" id="3.40.50.150">
    <property type="entry name" value="Vaccinia Virus protein VP39"/>
    <property type="match status" value="1"/>
</dbReference>
<evidence type="ECO:0000313" key="6">
    <source>
        <dbReference type="EMBL" id="CUX59983.1"/>
    </source>
</evidence>
<evidence type="ECO:0000313" key="7">
    <source>
        <dbReference type="Proteomes" id="UP000191988"/>
    </source>
</evidence>
<gene>
    <name evidence="6" type="ORF">AGR3A_Lc160130</name>
</gene>
<dbReference type="InterPro" id="IPR029063">
    <property type="entry name" value="SAM-dependent_MTases_sf"/>
</dbReference>
<dbReference type="Gene3D" id="3.40.50.2000">
    <property type="entry name" value="Glycogen Phosphorylase B"/>
    <property type="match status" value="1"/>
</dbReference>
<dbReference type="PANTHER" id="PTHR46656:SF3">
    <property type="entry name" value="PUTATIVE-RELATED"/>
    <property type="match status" value="1"/>
</dbReference>
<dbReference type="RefSeq" id="WP_080843008.1">
    <property type="nucleotide sequence ID" value="NZ_LT009724.1"/>
</dbReference>
<evidence type="ECO:0000256" key="1">
    <source>
        <dbReference type="SAM" id="Coils"/>
    </source>
</evidence>
<evidence type="ECO:0000259" key="5">
    <source>
        <dbReference type="Pfam" id="PF05050"/>
    </source>
</evidence>
<dbReference type="EMBL" id="FBWK01000052">
    <property type="protein sequence ID" value="CUX59983.1"/>
    <property type="molecule type" value="Genomic_DNA"/>
</dbReference>
<dbReference type="CDD" id="cd03801">
    <property type="entry name" value="GT4_PimA-like"/>
    <property type="match status" value="1"/>
</dbReference>
<organism evidence="6 7">
    <name type="scientific">Agrobacterium tomkonis CFBP 6623</name>
    <dbReference type="NCBI Taxonomy" id="1183432"/>
    <lineage>
        <taxon>Bacteria</taxon>
        <taxon>Pseudomonadati</taxon>
        <taxon>Pseudomonadota</taxon>
        <taxon>Alphaproteobacteria</taxon>
        <taxon>Hyphomicrobiales</taxon>
        <taxon>Rhizobiaceae</taxon>
        <taxon>Rhizobium/Agrobacterium group</taxon>
        <taxon>Agrobacterium</taxon>
        <taxon>Agrobacterium tumefaciens complex</taxon>
    </lineage>
</organism>
<feature type="compositionally biased region" description="Polar residues" evidence="2">
    <location>
        <begin position="932"/>
        <end position="944"/>
    </location>
</feature>
<keyword evidence="1" id="KW-0175">Coiled coil</keyword>
<dbReference type="GO" id="GO:0008168">
    <property type="term" value="F:methyltransferase activity"/>
    <property type="evidence" value="ECO:0007669"/>
    <property type="project" value="UniProtKB-KW"/>
</dbReference>
<keyword evidence="6" id="KW-0808">Transferase</keyword>
<dbReference type="GO" id="GO:0016757">
    <property type="term" value="F:glycosyltransferase activity"/>
    <property type="evidence" value="ECO:0007669"/>
    <property type="project" value="InterPro"/>
</dbReference>
<dbReference type="STRING" id="1183432.AGR3A_Lc160130"/>
<dbReference type="SUPFAM" id="SSF53756">
    <property type="entry name" value="UDP-Glycosyltransferase/glycogen phosphorylase"/>
    <property type="match status" value="1"/>
</dbReference>
<name>A0A1S7RZB6_9HYPH</name>
<feature type="domain" description="Glycosyltransferase 2-like" evidence="4">
    <location>
        <begin position="678"/>
        <end position="833"/>
    </location>
</feature>
<dbReference type="CDD" id="cd04186">
    <property type="entry name" value="GT_2_like_c"/>
    <property type="match status" value="1"/>
</dbReference>
<dbReference type="PANTHER" id="PTHR46656">
    <property type="entry name" value="PUTATIVE-RELATED"/>
    <property type="match status" value="1"/>
</dbReference>
<dbReference type="InterPro" id="IPR001173">
    <property type="entry name" value="Glyco_trans_2-like"/>
</dbReference>
<dbReference type="Proteomes" id="UP000191988">
    <property type="component" value="Unassembled WGS sequence"/>
</dbReference>
<reference evidence="7" key="1">
    <citation type="submission" date="2016-01" db="EMBL/GenBank/DDBJ databases">
        <authorList>
            <person name="Regsiter A."/>
            <person name="william w."/>
        </authorList>
    </citation>
    <scope>NUCLEOTIDE SEQUENCE [LARGE SCALE GENOMIC DNA]</scope>
    <source>
        <strain evidence="7">CFBP 6623</strain>
    </source>
</reference>
<dbReference type="InterPro" id="IPR006342">
    <property type="entry name" value="FkbM_mtfrase"/>
</dbReference>